<keyword evidence="1" id="KW-1133">Transmembrane helix</keyword>
<dbReference type="RefSeq" id="WP_155177323.1">
    <property type="nucleotide sequence ID" value="NZ_BAAAFL010000022.1"/>
</dbReference>
<feature type="transmembrane region" description="Helical" evidence="1">
    <location>
        <begin position="20"/>
        <end position="45"/>
    </location>
</feature>
<sequence>MPISKGFLRSSSGYFNRQWILTGILLGLLTALVLYAFSIQFMELFRLFAYELMGNVIILKQGEIVFYNFFYAAIASIVGASAGLQFLIQNSIRWSEPKLKVSAFLILKNQYFNIWNWLYFYGKAFILAGILFWTLPIHYDIDFYSEYYYFFIAFALLMYLNLWQDMYRLLRRRLLKCIFITTVLIIANCLLITRLNIVDHTKINTIILSKTISYKYRVTPPKTEAMDINSDFGTVKSHIYIGFSQYTDTLTPRIILKDYKSSHFSSVDQQDLVYYLKEESDRVDAYFAEDHIVALHIDGAVKMHFVNELKDILKANNFRRIRYVSTPRFSRYPANYPGFDKYGLNILLPVNCDFITGQVDSLKALGYSGSQVRFPDLPCYFGAEIKNYNRVKLDINPDSLLLNGNPVTPQHLSSFVYSLFKKYEQNALVLLKINPESTFEQYMQAMDLLRKPVLQLRNLEAIKLTGEVYSSLPPYDFGYNTMKQIKDRYPFNFYEMSEADSYLYDFVK</sequence>
<comment type="caution">
    <text evidence="2">The sequence shown here is derived from an EMBL/GenBank/DDBJ whole genome shotgun (WGS) entry which is preliminary data.</text>
</comment>
<feature type="transmembrane region" description="Helical" evidence="1">
    <location>
        <begin position="65"/>
        <end position="88"/>
    </location>
</feature>
<reference evidence="2 3" key="1">
    <citation type="submission" date="2019-02" db="EMBL/GenBank/DDBJ databases">
        <authorList>
            <person name="Goldberg S.R."/>
            <person name="Haltli B.A."/>
            <person name="Correa H."/>
            <person name="Russell K.G."/>
        </authorList>
    </citation>
    <scope>NUCLEOTIDE SEQUENCE [LARGE SCALE GENOMIC DNA]</scope>
    <source>
        <strain evidence="2 3">JCM 16186</strain>
    </source>
</reference>
<protein>
    <submittedName>
        <fullName evidence="2">Uncharacterized protein</fullName>
    </submittedName>
</protein>
<organism evidence="2 3">
    <name type="scientific">Fulvivirga kasyanovii</name>
    <dbReference type="NCBI Taxonomy" id="396812"/>
    <lineage>
        <taxon>Bacteria</taxon>
        <taxon>Pseudomonadati</taxon>
        <taxon>Bacteroidota</taxon>
        <taxon>Cytophagia</taxon>
        <taxon>Cytophagales</taxon>
        <taxon>Fulvivirgaceae</taxon>
        <taxon>Fulvivirga</taxon>
    </lineage>
</organism>
<dbReference type="Proteomes" id="UP000798808">
    <property type="component" value="Unassembled WGS sequence"/>
</dbReference>
<evidence type="ECO:0000313" key="3">
    <source>
        <dbReference type="Proteomes" id="UP000798808"/>
    </source>
</evidence>
<evidence type="ECO:0000256" key="1">
    <source>
        <dbReference type="SAM" id="Phobius"/>
    </source>
</evidence>
<proteinExistence type="predicted"/>
<feature type="transmembrane region" description="Helical" evidence="1">
    <location>
        <begin position="147"/>
        <end position="163"/>
    </location>
</feature>
<keyword evidence="3" id="KW-1185">Reference proteome</keyword>
<evidence type="ECO:0000313" key="2">
    <source>
        <dbReference type="EMBL" id="MTI29132.1"/>
    </source>
</evidence>
<gene>
    <name evidence="2" type="ORF">E1163_29495</name>
</gene>
<keyword evidence="1" id="KW-0472">Membrane</keyword>
<feature type="transmembrane region" description="Helical" evidence="1">
    <location>
        <begin position="175"/>
        <end position="195"/>
    </location>
</feature>
<name>A0ABW9RY16_9BACT</name>
<keyword evidence="1" id="KW-0812">Transmembrane</keyword>
<feature type="transmembrane region" description="Helical" evidence="1">
    <location>
        <begin position="117"/>
        <end position="135"/>
    </location>
</feature>
<dbReference type="EMBL" id="SMLW01000679">
    <property type="protein sequence ID" value="MTI29132.1"/>
    <property type="molecule type" value="Genomic_DNA"/>
</dbReference>
<accession>A0ABW9RY16</accession>